<accession>A0A371QUK6</accession>
<dbReference type="Proteomes" id="UP000257123">
    <property type="component" value="Unassembled WGS sequence"/>
</dbReference>
<dbReference type="GO" id="GO:0003824">
    <property type="term" value="F:catalytic activity"/>
    <property type="evidence" value="ECO:0007669"/>
    <property type="project" value="InterPro"/>
</dbReference>
<dbReference type="InterPro" id="IPR007197">
    <property type="entry name" value="rSAM"/>
</dbReference>
<gene>
    <name evidence="3" type="ORF">CGL51_13520</name>
    <name evidence="4" type="ORF">CGL52_02695</name>
</gene>
<dbReference type="SMART" id="SM00729">
    <property type="entry name" value="Elp3"/>
    <property type="match status" value="1"/>
</dbReference>
<comment type="caution">
    <text evidence="3">The sequence shown here is derived from an EMBL/GenBank/DDBJ whole genome shotgun (WGS) entry which is preliminary data.</text>
</comment>
<evidence type="ECO:0000256" key="1">
    <source>
        <dbReference type="SAM" id="Coils"/>
    </source>
</evidence>
<feature type="domain" description="Radical SAM core" evidence="2">
    <location>
        <begin position="223"/>
        <end position="471"/>
    </location>
</feature>
<evidence type="ECO:0000313" key="6">
    <source>
        <dbReference type="Proteomes" id="UP000257123"/>
    </source>
</evidence>
<evidence type="ECO:0000313" key="3">
    <source>
        <dbReference type="EMBL" id="RFA93073.1"/>
    </source>
</evidence>
<evidence type="ECO:0000313" key="5">
    <source>
        <dbReference type="Proteomes" id="UP000256877"/>
    </source>
</evidence>
<dbReference type="InterPro" id="IPR023404">
    <property type="entry name" value="rSAM_horseshoe"/>
</dbReference>
<dbReference type="Gene3D" id="3.80.30.20">
    <property type="entry name" value="tm_1862 like domain"/>
    <property type="match status" value="1"/>
</dbReference>
<protein>
    <submittedName>
        <fullName evidence="3">Radical SAM protein</fullName>
    </submittedName>
</protein>
<dbReference type="InterPro" id="IPR058240">
    <property type="entry name" value="rSAM_sf"/>
</dbReference>
<dbReference type="EMBL" id="NMUF01000005">
    <property type="protein sequence ID" value="RFA99472.1"/>
    <property type="molecule type" value="Genomic_DNA"/>
</dbReference>
<organism evidence="3 6">
    <name type="scientific">Pyrobaculum aerophilum</name>
    <dbReference type="NCBI Taxonomy" id="13773"/>
    <lineage>
        <taxon>Archaea</taxon>
        <taxon>Thermoproteota</taxon>
        <taxon>Thermoprotei</taxon>
        <taxon>Thermoproteales</taxon>
        <taxon>Thermoproteaceae</taxon>
        <taxon>Pyrobaculum</taxon>
    </lineage>
</organism>
<reference evidence="5 6" key="1">
    <citation type="submission" date="2017-07" db="EMBL/GenBank/DDBJ databases">
        <title>Draft genome sequence of aerobic hyperthermophilic archaea, Pyrobaculum aerophilum YKB31 and YKB32.</title>
        <authorList>
            <person name="Mochizuki T."/>
            <person name="Berliner A.J."/>
            <person name="Yoshida-Takashima Y."/>
            <person name="Takaki Y."/>
            <person name="Nunoura T."/>
            <person name="Takai K."/>
        </authorList>
    </citation>
    <scope>NUCLEOTIDE SEQUENCE [LARGE SCALE GENOMIC DNA]</scope>
    <source>
        <strain evidence="3 6">YKB31</strain>
        <strain evidence="4 5">YKB32</strain>
    </source>
</reference>
<feature type="coiled-coil region" evidence="1">
    <location>
        <begin position="495"/>
        <end position="522"/>
    </location>
</feature>
<dbReference type="PANTHER" id="PTHR42731:SF4">
    <property type="entry name" value="RADICAL SAM DOMAIN PROTEIN"/>
    <property type="match status" value="1"/>
</dbReference>
<dbReference type="EMBL" id="NMUE01000070">
    <property type="protein sequence ID" value="RFA93073.1"/>
    <property type="molecule type" value="Genomic_DNA"/>
</dbReference>
<proteinExistence type="predicted"/>
<dbReference type="OrthoDB" id="358785at2157"/>
<name>A0A371QUK6_9CREN</name>
<dbReference type="GO" id="GO:0051536">
    <property type="term" value="F:iron-sulfur cluster binding"/>
    <property type="evidence" value="ECO:0007669"/>
    <property type="project" value="InterPro"/>
</dbReference>
<dbReference type="CDD" id="cd01335">
    <property type="entry name" value="Radical_SAM"/>
    <property type="match status" value="1"/>
</dbReference>
<sequence>MPLPKVDVILTADRSMMSNYHRKEFLGFGTTGPIFVELPFGLSERFHSYLFAPKLKTDKWGRPIEAPYGMRKIEAKLLDAGINAAVIDPDHVHKYLKHAKILMLSHHDYFGLNPPSSTWGVIVGKEPMNAVFFKRFMERLSPYVWEAKSANGLRVIVGGPAAWQWLYFPELVERWGIDTIFDGEGEKLIVDIVKNALEGKPLPKYVYVGVSEAPSVDEISTIKYPSINGLVEIGRGCPRGCAFCSVTLRAMRWYPLEKIEQELKVNAEAGVVDGILHSDEVPLYGSTGVEPNPEKLIALHKLAKRYYRKVGWSHTTLVAIYHGEKKMGKLFTKLSEIINDEHQDWWGAQIGLETGSVRLARKIMPGKAAPYKIDQWHEIVVEAASIMHEIRLIPAITIIVGLPEEQPEDVIETIELIERLRPYRSLIVPLFYVPMSHVRSEKSGWLDKVNLYPEHIDLLKVVARHSIYWAKDIVNKFYFKGPQYAVVRLLVNYFINYVEKRLDKIEDNVERYKEELRKARAASRREILTFAS</sequence>
<dbReference type="RefSeq" id="WP_116422082.1">
    <property type="nucleotide sequence ID" value="NZ_NMUE01000070.1"/>
</dbReference>
<dbReference type="SFLD" id="SFLDG01082">
    <property type="entry name" value="B12-binding_domain_containing"/>
    <property type="match status" value="1"/>
</dbReference>
<keyword evidence="1" id="KW-0175">Coiled coil</keyword>
<evidence type="ECO:0000313" key="4">
    <source>
        <dbReference type="EMBL" id="RFA99472.1"/>
    </source>
</evidence>
<dbReference type="Pfam" id="PF04055">
    <property type="entry name" value="Radical_SAM"/>
    <property type="match status" value="1"/>
</dbReference>
<dbReference type="SFLD" id="SFLDS00029">
    <property type="entry name" value="Radical_SAM"/>
    <property type="match status" value="1"/>
</dbReference>
<evidence type="ECO:0000259" key="2">
    <source>
        <dbReference type="PROSITE" id="PS51918"/>
    </source>
</evidence>
<dbReference type="InterPro" id="IPR006638">
    <property type="entry name" value="Elp3/MiaA/NifB-like_rSAM"/>
</dbReference>
<dbReference type="AlphaFoldDB" id="A0A371QUK6"/>
<dbReference type="SUPFAM" id="SSF102114">
    <property type="entry name" value="Radical SAM enzymes"/>
    <property type="match status" value="1"/>
</dbReference>
<dbReference type="PANTHER" id="PTHR42731">
    <property type="entry name" value="SLL1084 PROTEIN"/>
    <property type="match status" value="1"/>
</dbReference>
<dbReference type="PROSITE" id="PS51918">
    <property type="entry name" value="RADICAL_SAM"/>
    <property type="match status" value="1"/>
</dbReference>
<dbReference type="Proteomes" id="UP000256877">
    <property type="component" value="Unassembled WGS sequence"/>
</dbReference>